<dbReference type="AlphaFoldDB" id="A0A382BEZ5"/>
<gene>
    <name evidence="1" type="ORF">METZ01_LOCUS165053</name>
</gene>
<organism evidence="1">
    <name type="scientific">marine metagenome</name>
    <dbReference type="NCBI Taxonomy" id="408172"/>
    <lineage>
        <taxon>unclassified sequences</taxon>
        <taxon>metagenomes</taxon>
        <taxon>ecological metagenomes</taxon>
    </lineage>
</organism>
<feature type="non-terminal residue" evidence="1">
    <location>
        <position position="68"/>
    </location>
</feature>
<proteinExistence type="predicted"/>
<accession>A0A382BEZ5</accession>
<sequence>MAKNDLFLFLKLFTPSAMVFNASISRPESVSSSIDNSGSRVSICKISFLFFSPPENPSFTALLKYDSS</sequence>
<name>A0A382BEZ5_9ZZZZ</name>
<reference evidence="1" key="1">
    <citation type="submission" date="2018-05" db="EMBL/GenBank/DDBJ databases">
        <authorList>
            <person name="Lanie J.A."/>
            <person name="Ng W.-L."/>
            <person name="Kazmierczak K.M."/>
            <person name="Andrzejewski T.M."/>
            <person name="Davidsen T.M."/>
            <person name="Wayne K.J."/>
            <person name="Tettelin H."/>
            <person name="Glass J.I."/>
            <person name="Rusch D."/>
            <person name="Podicherti R."/>
            <person name="Tsui H.-C.T."/>
            <person name="Winkler M.E."/>
        </authorList>
    </citation>
    <scope>NUCLEOTIDE SEQUENCE</scope>
</reference>
<protein>
    <submittedName>
        <fullName evidence="1">Uncharacterized protein</fullName>
    </submittedName>
</protein>
<evidence type="ECO:0000313" key="1">
    <source>
        <dbReference type="EMBL" id="SVB12199.1"/>
    </source>
</evidence>
<dbReference type="EMBL" id="UINC01029456">
    <property type="protein sequence ID" value="SVB12199.1"/>
    <property type="molecule type" value="Genomic_DNA"/>
</dbReference>